<keyword evidence="2" id="KW-1185">Reference proteome</keyword>
<reference evidence="1" key="1">
    <citation type="submission" date="2021-11" db="EMBL/GenBank/DDBJ databases">
        <title>Australian commercial rhizobial inoculants.</title>
        <authorList>
            <person name="Kohlmeier M.G."/>
            <person name="O'Hara G.W."/>
            <person name="Colombi E."/>
            <person name="Ramsay J.P."/>
            <person name="Terpolilli J."/>
        </authorList>
    </citation>
    <scope>NUCLEOTIDE SEQUENCE</scope>
    <source>
        <strain evidence="1">CC829</strain>
    </source>
</reference>
<name>A0ABY3QCG7_9BRAD</name>
<gene>
    <name evidence="1" type="ORF">BjapCC829_23695</name>
</gene>
<dbReference type="EMBL" id="CP088100">
    <property type="protein sequence ID" value="UFW82992.1"/>
    <property type="molecule type" value="Genomic_DNA"/>
</dbReference>
<evidence type="ECO:0000313" key="1">
    <source>
        <dbReference type="EMBL" id="UFW82992.1"/>
    </source>
</evidence>
<accession>A0ABY3QCG7</accession>
<protein>
    <recommendedName>
        <fullName evidence="3">DUF4132 domain-containing protein</fullName>
    </recommendedName>
</protein>
<evidence type="ECO:0000313" key="2">
    <source>
        <dbReference type="Proteomes" id="UP001430990"/>
    </source>
</evidence>
<proteinExistence type="predicted"/>
<organism evidence="1 2">
    <name type="scientific">Bradyrhizobium barranii</name>
    <dbReference type="NCBI Taxonomy" id="2992140"/>
    <lineage>
        <taxon>Bacteria</taxon>
        <taxon>Pseudomonadati</taxon>
        <taxon>Pseudomonadota</taxon>
        <taxon>Alphaproteobacteria</taxon>
        <taxon>Hyphomicrobiales</taxon>
        <taxon>Nitrobacteraceae</taxon>
        <taxon>Bradyrhizobium</taxon>
    </lineage>
</organism>
<evidence type="ECO:0008006" key="3">
    <source>
        <dbReference type="Google" id="ProtNLM"/>
    </source>
</evidence>
<dbReference type="Proteomes" id="UP001430990">
    <property type="component" value="Chromosome"/>
</dbReference>
<dbReference type="RefSeq" id="WP_231141986.1">
    <property type="nucleotide sequence ID" value="NZ_CP088100.1"/>
</dbReference>
<sequence>MTREFPDPREIHEELADKAALQIDRLAPVAFDAALDELTRYHRFLLNVNAARDQAGNPFNYAAVPGEAWRAPHNQWIGQYRRLFERAASHIGDDPDFMEKLANVPLRLLPGRDDPQMSDEVLQAIVDLGLIMIHQMEAWVARRTVAEAAPGTAASPRMSLAGSDAKSYANLLLNIVGAWESLLQNAPFIFRWRDERQGSADERWNSLRASWPFLWQHLRNTAYMLAVSVWNEDEAGAAIFRDALIRWPQTLSHHFADQPYFLNRRLLFPDILRVDLATAQERIRPIVPEYMPHPSPDELFNVAMRGAHDDVLLLTGALLLYWSMDQKRVSDVGARTALALLRRELEEDPDGRGRPIQENSFRSLAMEVIRLDIAASYGADLDDLVRNLDNMTERRVVPGRVFTPSTLHDRDGLRAALLAMLLSKVSENEEALVKRVQDLAENESALPNGDRSLRDILHGFDRLLKMLEAPQSIVQRGLHLLKPGADDAAASTWVKSAISSCVHIIEAERTKRLQERPIDNQAISKLRDAAERAMMTPPGGVPFFRGYSMERIHEDGGAEVFTFRLNGLTKAQFVNPPMDTGTVGFAEHYAGLVTRSAGDRAWRLFTRRARQSARIASRIEEQDFWEQVKVFARDVGAEPLLIVSRRAQGRALRTLVRRIGEPKIPIAITRKAGGDVGDFYMATIEGIDVHGADFEPGKAWLFSPYLLRSLQYATIGDDDHILRVNFQPGEDGLTGPLVAEFQQQALWADWTMYEIDCEDPDDPAT</sequence>